<evidence type="ECO:0000313" key="2">
    <source>
        <dbReference type="Proteomes" id="UP000326799"/>
    </source>
</evidence>
<proteinExistence type="predicted"/>
<reference evidence="1 2" key="1">
    <citation type="submission" date="2019-04" db="EMBL/GenBank/DDBJ databases">
        <title>Fungal friends and foes A comparative genomics study of 23 Aspergillus species from section Flavi.</title>
        <authorList>
            <consortium name="DOE Joint Genome Institute"/>
            <person name="Kjaerbolling I."/>
            <person name="Vesth T.C."/>
            <person name="Frisvad J.C."/>
            <person name="Nybo J.L."/>
            <person name="Theobald S."/>
            <person name="Kildgaard S."/>
            <person name="Petersen T.I."/>
            <person name="Kuo A."/>
            <person name="Sato A."/>
            <person name="Lyhne E.K."/>
            <person name="Kogle M.E."/>
            <person name="Wiebenga A."/>
            <person name="Kun R.S."/>
            <person name="Lubbers R.J."/>
            <person name="Makela M.R."/>
            <person name="Barry K."/>
            <person name="Chovatia M."/>
            <person name="Clum A."/>
            <person name="Daum C."/>
            <person name="Haridas S."/>
            <person name="He G."/>
            <person name="LaButti K."/>
            <person name="Lipzen A."/>
            <person name="Mondo S."/>
            <person name="Pangilinan J."/>
            <person name="Riley R."/>
            <person name="Salamov A."/>
            <person name="Simmons B.A."/>
            <person name="Magnuson J.K."/>
            <person name="Henrissat B."/>
            <person name="Mortensen U.H."/>
            <person name="Larsen T.O."/>
            <person name="De vries R.P."/>
            <person name="Grigoriev I.V."/>
            <person name="Machida M."/>
            <person name="Baker S.E."/>
            <person name="Andersen M.R."/>
        </authorList>
    </citation>
    <scope>NUCLEOTIDE SEQUENCE [LARGE SCALE GENOMIC DNA]</scope>
    <source>
        <strain evidence="1 2">CBS 126849</strain>
    </source>
</reference>
<accession>A0A5N6EPK4</accession>
<dbReference type="AlphaFoldDB" id="A0A5N6EPK4"/>
<name>A0A5N6EPK4_9EURO</name>
<evidence type="ECO:0000313" key="1">
    <source>
        <dbReference type="EMBL" id="KAB8218965.1"/>
    </source>
</evidence>
<protein>
    <submittedName>
        <fullName evidence="1">Uncharacterized protein</fullName>
    </submittedName>
</protein>
<keyword evidence="2" id="KW-1185">Reference proteome</keyword>
<organism evidence="1 2">
    <name type="scientific">Aspergillus novoparasiticus</name>
    <dbReference type="NCBI Taxonomy" id="986946"/>
    <lineage>
        <taxon>Eukaryota</taxon>
        <taxon>Fungi</taxon>
        <taxon>Dikarya</taxon>
        <taxon>Ascomycota</taxon>
        <taxon>Pezizomycotina</taxon>
        <taxon>Eurotiomycetes</taxon>
        <taxon>Eurotiomycetidae</taxon>
        <taxon>Eurotiales</taxon>
        <taxon>Aspergillaceae</taxon>
        <taxon>Aspergillus</taxon>
        <taxon>Aspergillus subgen. Circumdati</taxon>
    </lineage>
</organism>
<sequence>MESSRLEALPPEMKYVILFTIPDLASLNALVHASPIFHTLYLSRRKQLLSTVLNRCLQLPVMVEAVAALIALRGLEERRKNYRPFGILQFLYTYIPLRSNLDPTSSPSDTWSMYHEQDMDVYDIFTTFTENDLIDMARLHTIVEYISEDMVCYFLKAIPGMQQQERSITPSPSESFRLQRTIYRLEILRLLCEWTYFKRKPPQFKESGQEFYYGFLCIFSPWEMEELKCFQEYVFHHYEELPGASYSEDDWDPILLKNKPLYYTYGDDINNGDREAFMLFGVGYLYRWIRISRISCPEERLAQQMAMTRGRRGYLSGPMLYAFEEYPDREYHLDYGDEGTSGRIFVSDEDWNSPNLAWTWCLDPDTPDASIEYFTSAWNCTLRTWGYIFWDKDRLEEWDIGPQIVKEKVKDIWESIREMHERSARLRQDLLSATGAGT</sequence>
<dbReference type="Proteomes" id="UP000326799">
    <property type="component" value="Unassembled WGS sequence"/>
</dbReference>
<gene>
    <name evidence="1" type="ORF">BDV33DRAFT_204831</name>
</gene>
<dbReference type="EMBL" id="ML733443">
    <property type="protein sequence ID" value="KAB8218965.1"/>
    <property type="molecule type" value="Genomic_DNA"/>
</dbReference>